<keyword evidence="3" id="KW-1185">Reference proteome</keyword>
<accession>A0A2T5GJP3</accession>
<gene>
    <name evidence="2" type="ORF">C8J26_2382</name>
</gene>
<dbReference type="EMBL" id="QAOG01000004">
    <property type="protein sequence ID" value="PTQ59536.1"/>
    <property type="molecule type" value="Genomic_DNA"/>
</dbReference>
<feature type="compositionally biased region" description="Basic and acidic residues" evidence="1">
    <location>
        <begin position="128"/>
        <end position="138"/>
    </location>
</feature>
<sequence length="138" mass="14986">MATFTPEDQALLDELNYRKSFVAWQEREAARQARLAGLAALTSIFTAATVTPFATVSSSQSEALALSDPEVSAMLSNIATVMGYTGQLFPGSSRRSTSIRARFAPTRQVFCGSPSLSPPPRKYAPRIAQEEKISAWEP</sequence>
<reference evidence="2 3" key="1">
    <citation type="submission" date="2018-04" db="EMBL/GenBank/DDBJ databases">
        <title>Genomic Encyclopedia of Type Strains, Phase III (KMG-III): the genomes of soil and plant-associated and newly described type strains.</title>
        <authorList>
            <person name="Whitman W."/>
        </authorList>
    </citation>
    <scope>NUCLEOTIDE SEQUENCE [LARGE SCALE GENOMIC DNA]</scope>
    <source>
        <strain evidence="2 3">MA101b</strain>
    </source>
</reference>
<evidence type="ECO:0000313" key="3">
    <source>
        <dbReference type="Proteomes" id="UP000244189"/>
    </source>
</evidence>
<comment type="caution">
    <text evidence="2">The sequence shown here is derived from an EMBL/GenBank/DDBJ whole genome shotgun (WGS) entry which is preliminary data.</text>
</comment>
<dbReference type="AlphaFoldDB" id="A0A2T5GJP3"/>
<proteinExistence type="predicted"/>
<organism evidence="2 3">
    <name type="scientific">Sphingomonas aurantiaca</name>
    <dbReference type="NCBI Taxonomy" id="185949"/>
    <lineage>
        <taxon>Bacteria</taxon>
        <taxon>Pseudomonadati</taxon>
        <taxon>Pseudomonadota</taxon>
        <taxon>Alphaproteobacteria</taxon>
        <taxon>Sphingomonadales</taxon>
        <taxon>Sphingomonadaceae</taxon>
        <taxon>Sphingomonas</taxon>
    </lineage>
</organism>
<feature type="region of interest" description="Disordered" evidence="1">
    <location>
        <begin position="113"/>
        <end position="138"/>
    </location>
</feature>
<evidence type="ECO:0000313" key="2">
    <source>
        <dbReference type="EMBL" id="PTQ59536.1"/>
    </source>
</evidence>
<evidence type="ECO:0000256" key="1">
    <source>
        <dbReference type="SAM" id="MobiDB-lite"/>
    </source>
</evidence>
<dbReference type="RefSeq" id="WP_146168819.1">
    <property type="nucleotide sequence ID" value="NZ_QAOG01000004.1"/>
</dbReference>
<dbReference type="Proteomes" id="UP000244189">
    <property type="component" value="Unassembled WGS sequence"/>
</dbReference>
<protein>
    <submittedName>
        <fullName evidence="2">Uncharacterized protein</fullName>
    </submittedName>
</protein>
<name>A0A2T5GJP3_9SPHN</name>